<evidence type="ECO:0000313" key="3">
    <source>
        <dbReference type="Proteomes" id="UP000243250"/>
    </source>
</evidence>
<reference evidence="3" key="1">
    <citation type="submission" date="2016-10" db="EMBL/GenBank/DDBJ databases">
        <authorList>
            <person name="Varghese N."/>
            <person name="Submissions S."/>
        </authorList>
    </citation>
    <scope>NUCLEOTIDE SEQUENCE [LARGE SCALE GENOMIC DNA]</scope>
    <source>
        <strain evidence="3">CGMCC 1.8711</strain>
    </source>
</reference>
<dbReference type="RefSeq" id="WP_089880640.1">
    <property type="nucleotide sequence ID" value="NZ_FOYS01000003.1"/>
</dbReference>
<organism evidence="2 3">
    <name type="scientific">Halogeometricum limi</name>
    <dbReference type="NCBI Taxonomy" id="555875"/>
    <lineage>
        <taxon>Archaea</taxon>
        <taxon>Methanobacteriati</taxon>
        <taxon>Methanobacteriota</taxon>
        <taxon>Stenosarchaea group</taxon>
        <taxon>Halobacteria</taxon>
        <taxon>Halobacteriales</taxon>
        <taxon>Haloferacaceae</taxon>
        <taxon>Halogeometricum</taxon>
    </lineage>
</organism>
<keyword evidence="3" id="KW-1185">Reference proteome</keyword>
<dbReference type="Gene3D" id="1.10.3540.10">
    <property type="entry name" value="uncharacterized protein from magnetospirillum magneticum domain"/>
    <property type="match status" value="1"/>
</dbReference>
<dbReference type="Proteomes" id="UP000243250">
    <property type="component" value="Unassembled WGS sequence"/>
</dbReference>
<dbReference type="Pfam" id="PF08849">
    <property type="entry name" value="BrxA"/>
    <property type="match status" value="1"/>
</dbReference>
<protein>
    <submittedName>
        <fullName evidence="2">Inner membrane protein</fullName>
    </submittedName>
</protein>
<dbReference type="AlphaFoldDB" id="A0A1I6HGC7"/>
<gene>
    <name evidence="2" type="ORF">SAMN04488124_2217</name>
</gene>
<dbReference type="InterPro" id="IPR014948">
    <property type="entry name" value="BrxA"/>
</dbReference>
<evidence type="ECO:0000313" key="2">
    <source>
        <dbReference type="EMBL" id="SFR53565.1"/>
    </source>
</evidence>
<feature type="region of interest" description="Disordered" evidence="1">
    <location>
        <begin position="1"/>
        <end position="21"/>
    </location>
</feature>
<evidence type="ECO:0000256" key="1">
    <source>
        <dbReference type="SAM" id="MobiDB-lite"/>
    </source>
</evidence>
<dbReference type="InterPro" id="IPR023137">
    <property type="entry name" value="BrxA_sf"/>
</dbReference>
<accession>A0A1I6HGC7</accession>
<proteinExistence type="predicted"/>
<sequence length="270" mass="31699">MSNEHIEPKDDEETDAAASLDPKIAHHSTYIDETKRILRTYVDCESYEELERRVVEENILNKNTDEYRTNILREVTRRHIPDKEEYTETPLMKIMSADVQSDVTDWCLYYEFAQDPFIHLVTLDFLYPEFERGTLSVQATDIVTFIESIQEDYADLRDRSESTINEAATKYLTALRNYGLLEGTQRKEFAVTYVPDETVAYVVYRLFQKGAKSASDVIEHDDWKLFLMNESEVQRRVRDISPQYVSYEKRGSTERLITKHDSIEDLIDAF</sequence>
<name>A0A1I6HGC7_9EURY</name>
<dbReference type="OrthoDB" id="259924at2157"/>
<dbReference type="STRING" id="555875.SAMN04488124_2217"/>
<dbReference type="EMBL" id="FOYS01000003">
    <property type="protein sequence ID" value="SFR53565.1"/>
    <property type="molecule type" value="Genomic_DNA"/>
</dbReference>